<dbReference type="SUPFAM" id="SSF53067">
    <property type="entry name" value="Actin-like ATPase domain"/>
    <property type="match status" value="2"/>
</dbReference>
<feature type="binding site" evidence="7">
    <location>
        <begin position="21"/>
        <end position="23"/>
    </location>
    <ligand>
        <name>ATP</name>
        <dbReference type="ChEBI" id="CHEBI:30616"/>
    </ligand>
</feature>
<evidence type="ECO:0000256" key="6">
    <source>
        <dbReference type="ARBA" id="ARBA00023458"/>
    </source>
</evidence>
<dbReference type="InterPro" id="IPR056546">
    <property type="entry name" value="MreB_MamK-like"/>
</dbReference>
<dbReference type="NCBIfam" id="NF010539">
    <property type="entry name" value="PRK13927.1"/>
    <property type="match status" value="1"/>
</dbReference>
<dbReference type="AlphaFoldDB" id="A0A1G1XB62"/>
<evidence type="ECO:0000256" key="4">
    <source>
        <dbReference type="ARBA" id="ARBA00022840"/>
    </source>
</evidence>
<dbReference type="Pfam" id="PF06723">
    <property type="entry name" value="MreB_Mbl"/>
    <property type="match status" value="1"/>
</dbReference>
<protein>
    <recommendedName>
        <fullName evidence="7">Cell shape-determining protein MreB</fullName>
    </recommendedName>
</protein>
<keyword evidence="5 7" id="KW-0133">Cell shape</keyword>
<comment type="similarity">
    <text evidence="1">Belongs to the heat shock protein 70 family.</text>
</comment>
<keyword evidence="3 7" id="KW-0547">Nucleotide-binding</keyword>
<comment type="function">
    <text evidence="7">Forms membrane-associated dynamic filaments that are essential for cell shape determination. Acts by regulating cell wall synthesis and cell elongation, and thus cell shape. A feedback loop between cell geometry and MreB localization may maintain elongated cell shape by targeting cell wall growth to regions of negative cell wall curvature.</text>
</comment>
<keyword evidence="2 7" id="KW-0963">Cytoplasm</keyword>
<comment type="caution">
    <text evidence="8">The sequence shown here is derived from an EMBL/GenBank/DDBJ whole genome shotgun (WGS) entry which is preliminary data.</text>
</comment>
<dbReference type="PANTHER" id="PTHR42749:SF1">
    <property type="entry name" value="CELL SHAPE-DETERMINING PROTEIN MREB"/>
    <property type="match status" value="1"/>
</dbReference>
<evidence type="ECO:0000256" key="2">
    <source>
        <dbReference type="ARBA" id="ARBA00022490"/>
    </source>
</evidence>
<keyword evidence="4 7" id="KW-0067">ATP-binding</keyword>
<evidence type="ECO:0000313" key="8">
    <source>
        <dbReference type="EMBL" id="OGY36567.1"/>
    </source>
</evidence>
<evidence type="ECO:0000256" key="5">
    <source>
        <dbReference type="ARBA" id="ARBA00022960"/>
    </source>
</evidence>
<organism evidence="8 9">
    <name type="scientific">Candidatus Andersenbacteria bacterium RIFCSPHIGHO2_12_FULL_45_11b</name>
    <dbReference type="NCBI Taxonomy" id="1797282"/>
    <lineage>
        <taxon>Bacteria</taxon>
        <taxon>Candidatus Anderseniibacteriota</taxon>
    </lineage>
</organism>
<evidence type="ECO:0000313" key="9">
    <source>
        <dbReference type="Proteomes" id="UP000177941"/>
    </source>
</evidence>
<reference evidence="8 9" key="1">
    <citation type="journal article" date="2016" name="Nat. Commun.">
        <title>Thousands of microbial genomes shed light on interconnected biogeochemical processes in an aquifer system.</title>
        <authorList>
            <person name="Anantharaman K."/>
            <person name="Brown C.T."/>
            <person name="Hug L.A."/>
            <person name="Sharon I."/>
            <person name="Castelle C.J."/>
            <person name="Probst A.J."/>
            <person name="Thomas B.C."/>
            <person name="Singh A."/>
            <person name="Wilkins M.J."/>
            <person name="Karaoz U."/>
            <person name="Brodie E.L."/>
            <person name="Williams K.H."/>
            <person name="Hubbard S.S."/>
            <person name="Banfield J.F."/>
        </authorList>
    </citation>
    <scope>NUCLEOTIDE SEQUENCE [LARGE SCALE GENOMIC DNA]</scope>
</reference>
<dbReference type="CDD" id="cd10225">
    <property type="entry name" value="ASKHA_NBD_MreB-like"/>
    <property type="match status" value="1"/>
</dbReference>
<dbReference type="InterPro" id="IPR043129">
    <property type="entry name" value="ATPase_NBD"/>
</dbReference>
<dbReference type="Gene3D" id="3.30.420.40">
    <property type="match status" value="2"/>
</dbReference>
<feature type="binding site" evidence="7">
    <location>
        <begin position="167"/>
        <end position="169"/>
    </location>
    <ligand>
        <name>ATP</name>
        <dbReference type="ChEBI" id="CHEBI:30616"/>
    </ligand>
</feature>
<dbReference type="GO" id="GO:0005524">
    <property type="term" value="F:ATP binding"/>
    <property type="evidence" value="ECO:0007669"/>
    <property type="project" value="UniProtKB-KW"/>
</dbReference>
<feature type="binding site" evidence="7">
    <location>
        <begin position="295"/>
        <end position="298"/>
    </location>
    <ligand>
        <name>ATP</name>
        <dbReference type="ChEBI" id="CHEBI:30616"/>
    </ligand>
</feature>
<evidence type="ECO:0000256" key="3">
    <source>
        <dbReference type="ARBA" id="ARBA00022741"/>
    </source>
</evidence>
<dbReference type="PRINTS" id="PR01652">
    <property type="entry name" value="SHAPEPROTEIN"/>
</dbReference>
<dbReference type="InterPro" id="IPR004753">
    <property type="entry name" value="MreB"/>
</dbReference>
<evidence type="ECO:0000256" key="1">
    <source>
        <dbReference type="ARBA" id="ARBA00007381"/>
    </source>
</evidence>
<dbReference type="GO" id="GO:0005737">
    <property type="term" value="C:cytoplasm"/>
    <property type="evidence" value="ECO:0007669"/>
    <property type="project" value="UniProtKB-SubCell"/>
</dbReference>
<accession>A0A1G1XB62</accession>
<comment type="subunit">
    <text evidence="7">Forms polymers.</text>
</comment>
<feature type="binding site" evidence="7">
    <location>
        <begin position="215"/>
        <end position="218"/>
    </location>
    <ligand>
        <name>ATP</name>
        <dbReference type="ChEBI" id="CHEBI:30616"/>
    </ligand>
</feature>
<gene>
    <name evidence="7" type="primary">mreB</name>
    <name evidence="8" type="ORF">A3E36_03175</name>
</gene>
<proteinExistence type="inferred from homology"/>
<comment type="subcellular location">
    <subcellularLocation>
        <location evidence="7">Cytoplasm</location>
    </subcellularLocation>
    <text evidence="7">Membrane-associated.</text>
</comment>
<dbReference type="GO" id="GO:0000902">
    <property type="term" value="P:cell morphogenesis"/>
    <property type="evidence" value="ECO:0007669"/>
    <property type="project" value="InterPro"/>
</dbReference>
<dbReference type="HAMAP" id="MF_02207">
    <property type="entry name" value="MreB"/>
    <property type="match status" value="1"/>
</dbReference>
<dbReference type="GO" id="GO:0008360">
    <property type="term" value="P:regulation of cell shape"/>
    <property type="evidence" value="ECO:0007669"/>
    <property type="project" value="UniProtKB-UniRule"/>
</dbReference>
<sequence length="352" mass="37965">MGFVNNFFGRFSQDIGIDLGTANTLVYVRGKGVVINEPSVVAINKKTNEVLAIGKEAQRMVGKTPAHIVAIRPLRHGVISDFEVTEQMLSYFIQKVHEDGFHFLPRPRVVIGIPSSVTEVERRAVEEASLRAGARAVFLIEESMAAAIGSRLPIHEATGNIIVDIGGGTSEISVIALGGIVANRTLRIAGDELNENIIQYARNNFNMLIGERTAEEIKIRIGSATDTMEILEAPIRGRDLVTGLPKEVVMNGAQAKEAMQRSISIIVDAIRACIEETPPELLSDIIEQGIYLAGGGALLRGLADVITDATQIRTHITDDPLTAVVRGTGIVLEDIEAVQEVLLPSVHGSKIK</sequence>
<dbReference type="PANTHER" id="PTHR42749">
    <property type="entry name" value="CELL SHAPE-DETERMINING PROTEIN MREB"/>
    <property type="match status" value="1"/>
</dbReference>
<dbReference type="InterPro" id="IPR018181">
    <property type="entry name" value="Heat_shock_70_CS"/>
</dbReference>
<dbReference type="EMBL" id="MHHS01000032">
    <property type="protein sequence ID" value="OGY36567.1"/>
    <property type="molecule type" value="Genomic_DNA"/>
</dbReference>
<comment type="similarity">
    <text evidence="6 7">Belongs to the FtsA/MreB family.</text>
</comment>
<name>A0A1G1XB62_9BACT</name>
<evidence type="ECO:0000256" key="7">
    <source>
        <dbReference type="HAMAP-Rule" id="MF_02207"/>
    </source>
</evidence>
<dbReference type="PROSITE" id="PS00329">
    <property type="entry name" value="HSP70_2"/>
    <property type="match status" value="1"/>
</dbReference>
<dbReference type="Proteomes" id="UP000177941">
    <property type="component" value="Unassembled WGS sequence"/>
</dbReference>
<dbReference type="NCBIfam" id="TIGR00904">
    <property type="entry name" value="mreB"/>
    <property type="match status" value="1"/>
</dbReference>